<keyword evidence="3" id="KW-1185">Reference proteome</keyword>
<gene>
    <name evidence="2" type="ORF">C7B81_02085</name>
</gene>
<keyword evidence="1" id="KW-0812">Transmembrane</keyword>
<protein>
    <submittedName>
        <fullName evidence="2">Uncharacterized protein</fullName>
    </submittedName>
</protein>
<evidence type="ECO:0000313" key="2">
    <source>
        <dbReference type="EMBL" id="PSB39453.1"/>
    </source>
</evidence>
<evidence type="ECO:0000313" key="3">
    <source>
        <dbReference type="Proteomes" id="UP000238218"/>
    </source>
</evidence>
<proteinExistence type="predicted"/>
<feature type="transmembrane region" description="Helical" evidence="1">
    <location>
        <begin position="191"/>
        <end position="211"/>
    </location>
</feature>
<accession>A0ABX5FD96</accession>
<dbReference type="Proteomes" id="UP000238218">
    <property type="component" value="Unassembled WGS sequence"/>
</dbReference>
<reference evidence="2 3" key="1">
    <citation type="submission" date="2018-03" db="EMBL/GenBank/DDBJ databases">
        <title>The ancient ancestry and fast evolution of plastids.</title>
        <authorList>
            <person name="Moore K.R."/>
            <person name="Magnabosco C."/>
            <person name="Momper L."/>
            <person name="Gold D.A."/>
            <person name="Bosak T."/>
            <person name="Fournier G.P."/>
        </authorList>
    </citation>
    <scope>NUCLEOTIDE SEQUENCE [LARGE SCALE GENOMIC DNA]</scope>
    <source>
        <strain evidence="2 3">CCALA 015</strain>
    </source>
</reference>
<name>A0ABX5FD96_9CHRO</name>
<keyword evidence="1" id="KW-1133">Transmembrane helix</keyword>
<evidence type="ECO:0000256" key="1">
    <source>
        <dbReference type="SAM" id="Phobius"/>
    </source>
</evidence>
<comment type="caution">
    <text evidence="2">The sequence shown here is derived from an EMBL/GenBank/DDBJ whole genome shotgun (WGS) entry which is preliminary data.</text>
</comment>
<keyword evidence="1" id="KW-0472">Membrane</keyword>
<sequence>MTNSIRTSQPRRTHPVLRDKGPLALGSIHGQVARFSGVVDRFGGKVKLGTIVPTLCIRSLRHTASGRVVEPEHAWFRLSQEWSDLALQPGDAVQFTAKVHRVTKGWQDGARSGNGGARVREQVIGFAGQVRDVVVTRRAPRPIDPALELRRQLQEREASLTAADRQKLCLALQVSHGLRALRLQQRRTRLALAWALGLGLSAGALLGWTVASLERGPVMESATAPPERGSR</sequence>
<organism evidence="2 3">
    <name type="scientific">Aphanothece cf. minutissima CCALA 015</name>
    <dbReference type="NCBI Taxonomy" id="2107695"/>
    <lineage>
        <taxon>Bacteria</taxon>
        <taxon>Bacillati</taxon>
        <taxon>Cyanobacteriota</taxon>
        <taxon>Cyanophyceae</taxon>
        <taxon>Oscillatoriophycideae</taxon>
        <taxon>Chroococcales</taxon>
        <taxon>Aphanothecaceae</taxon>
        <taxon>Aphanothece</taxon>
    </lineage>
</organism>
<dbReference type="EMBL" id="PVWP01000001">
    <property type="protein sequence ID" value="PSB39453.1"/>
    <property type="molecule type" value="Genomic_DNA"/>
</dbReference>
<dbReference type="RefSeq" id="WP_106219644.1">
    <property type="nucleotide sequence ID" value="NZ_PVWP01000001.1"/>
</dbReference>